<reference evidence="1 2" key="1">
    <citation type="journal article" date="2013" name="Appl. Environ. Microbiol.">
        <title>Variation of the Virus-Related Elements within Syntenic Genomes of the Hyperthermophilic Archaeon Aeropyrum.</title>
        <authorList>
            <person name="Daifuku T."/>
            <person name="Yoshida T."/>
            <person name="Kitamura T."/>
            <person name="Kawaichi S."/>
            <person name="Inoue T."/>
            <person name="Nomura K."/>
            <person name="Yoshida Y."/>
            <person name="Kuno S."/>
            <person name="Sako Y."/>
        </authorList>
    </citation>
    <scope>NUCLEOTIDE SEQUENCE [LARGE SCALE GENOMIC DNA]</scope>
    <source>
        <strain evidence="1 2">SY1</strain>
    </source>
</reference>
<dbReference type="PANTHER" id="PTHR42280:SF1">
    <property type="entry name" value="CITG FAMILY PROTEIN"/>
    <property type="match status" value="1"/>
</dbReference>
<keyword evidence="2" id="KW-1185">Reference proteome</keyword>
<dbReference type="GO" id="GO:0016757">
    <property type="term" value="F:glycosyltransferase activity"/>
    <property type="evidence" value="ECO:0007669"/>
    <property type="project" value="UniProtKB-KW"/>
</dbReference>
<dbReference type="GO" id="GO:0005524">
    <property type="term" value="F:ATP binding"/>
    <property type="evidence" value="ECO:0007669"/>
    <property type="project" value="InterPro"/>
</dbReference>
<dbReference type="GO" id="GO:0046917">
    <property type="term" value="F:triphosphoribosyl-dephospho-CoA synthase activity"/>
    <property type="evidence" value="ECO:0007669"/>
    <property type="project" value="UniProtKB-EC"/>
</dbReference>
<dbReference type="STRING" id="1198449.ACAM_1072"/>
<dbReference type="GeneID" id="17110983"/>
<dbReference type="eggNOG" id="arCOG04238">
    <property type="taxonomic scope" value="Archaea"/>
</dbReference>
<name>U3TDM2_9CREN</name>
<keyword evidence="1" id="KW-0328">Glycosyltransferase</keyword>
<dbReference type="InterPro" id="IPR002736">
    <property type="entry name" value="CitG"/>
</dbReference>
<accession>U3TDM2</accession>
<organism evidence="1 2">
    <name type="scientific">Aeropyrum camini SY1 = JCM 12091</name>
    <dbReference type="NCBI Taxonomy" id="1198449"/>
    <lineage>
        <taxon>Archaea</taxon>
        <taxon>Thermoproteota</taxon>
        <taxon>Thermoprotei</taxon>
        <taxon>Desulfurococcales</taxon>
        <taxon>Desulfurococcaceae</taxon>
        <taxon>Aeropyrum</taxon>
    </lineage>
</organism>
<evidence type="ECO:0000313" key="2">
    <source>
        <dbReference type="Proteomes" id="UP000016887"/>
    </source>
</evidence>
<sequence>MTGDCSLATTLSYGAVLEPYIHPKPGGVTPYVSEGGKSFGDFILHASLSSTIVAWGCLKAKERGPSGVIASVKERYLKEVAPRFKGNIAYGTFMLMAPLSVATALSASGEPEVLARVAREIIYCCTGRRESLLHYSILRRLAPSHLGRYAGKLPDVTSGDTSGIPPYPLLLKLNSWDMVHRELAEGYPLALEAYKRSLDKVIEGRSIEEALLEALLKLLADHGDTLIYQKFGGRAFKRARDEAGAALRISERRGVKYAVEWLERLWRTRGWNPGAALDVLAVAAGFLLITIPRLEGDRDVR</sequence>
<dbReference type="AlphaFoldDB" id="U3TDM2"/>
<gene>
    <name evidence="1" type="primary">citG</name>
    <name evidence="1" type="ORF">ACAM_1072</name>
</gene>
<dbReference type="PANTHER" id="PTHR42280">
    <property type="entry name" value="CITG FAMILY PROTEIN"/>
    <property type="match status" value="1"/>
</dbReference>
<dbReference type="Pfam" id="PF01874">
    <property type="entry name" value="CitG"/>
    <property type="match status" value="1"/>
</dbReference>
<dbReference type="KEGG" id="acj:ACAM_1072"/>
<dbReference type="RefSeq" id="WP_022541813.1">
    <property type="nucleotide sequence ID" value="NC_022521.1"/>
</dbReference>
<dbReference type="EC" id="2.4.2.52" evidence="1"/>
<protein>
    <submittedName>
        <fullName evidence="1">2-(5''-triphosphoribosyl)-3'-dephosphocoenzyme-A</fullName>
        <ecNumber evidence="1">2.4.2.52</ecNumber>
    </submittedName>
</protein>
<dbReference type="Proteomes" id="UP000016887">
    <property type="component" value="Chromosome"/>
</dbReference>
<keyword evidence="1" id="KW-0808">Transferase</keyword>
<proteinExistence type="predicted"/>
<evidence type="ECO:0000313" key="1">
    <source>
        <dbReference type="EMBL" id="BAN90541.1"/>
    </source>
</evidence>
<dbReference type="Gene3D" id="1.10.4200.10">
    <property type="entry name" value="Triphosphoribosyl-dephospho-CoA protein"/>
    <property type="match status" value="1"/>
</dbReference>
<dbReference type="EMBL" id="AP012489">
    <property type="protein sequence ID" value="BAN90541.1"/>
    <property type="molecule type" value="Genomic_DNA"/>
</dbReference>